<keyword evidence="3" id="KW-0472">Membrane</keyword>
<evidence type="ECO:0000313" key="8">
    <source>
        <dbReference type="Proteomes" id="UP000028534"/>
    </source>
</evidence>
<dbReference type="PATRIC" id="fig|13690.10.peg.1640"/>
<dbReference type="PANTHER" id="PTHR34001:SF3">
    <property type="entry name" value="BLL7405 PROTEIN"/>
    <property type="match status" value="1"/>
</dbReference>
<protein>
    <recommendedName>
        <fullName evidence="6">Outer membrane protein beta-barrel domain-containing protein</fullName>
    </recommendedName>
</protein>
<dbReference type="RefSeq" id="WP_037518415.1">
    <property type="nucleotide sequence ID" value="NZ_JGVR01000007.1"/>
</dbReference>
<dbReference type="Proteomes" id="UP000028534">
    <property type="component" value="Unassembled WGS sequence"/>
</dbReference>
<organism evidence="7 8">
    <name type="scientific">Sphingobium yanoikuyae</name>
    <name type="common">Sphingomonas yanoikuyae</name>
    <dbReference type="NCBI Taxonomy" id="13690"/>
    <lineage>
        <taxon>Bacteria</taxon>
        <taxon>Pseudomonadati</taxon>
        <taxon>Pseudomonadota</taxon>
        <taxon>Alphaproteobacteria</taxon>
        <taxon>Sphingomonadales</taxon>
        <taxon>Sphingomonadaceae</taxon>
        <taxon>Sphingobium</taxon>
    </lineage>
</organism>
<dbReference type="Gene3D" id="2.40.160.20">
    <property type="match status" value="1"/>
</dbReference>
<dbReference type="eggNOG" id="COG3637">
    <property type="taxonomic scope" value="Bacteria"/>
</dbReference>
<proteinExistence type="inferred from homology"/>
<dbReference type="GO" id="GO:0016020">
    <property type="term" value="C:membrane"/>
    <property type="evidence" value="ECO:0007669"/>
    <property type="project" value="UniProtKB-SubCell"/>
</dbReference>
<evidence type="ECO:0000256" key="4">
    <source>
        <dbReference type="ARBA" id="ARBA00038306"/>
    </source>
</evidence>
<evidence type="ECO:0000256" key="1">
    <source>
        <dbReference type="ARBA" id="ARBA00004370"/>
    </source>
</evidence>
<dbReference type="InterPro" id="IPR051692">
    <property type="entry name" value="OMP-like"/>
</dbReference>
<evidence type="ECO:0000256" key="3">
    <source>
        <dbReference type="ARBA" id="ARBA00023136"/>
    </source>
</evidence>
<dbReference type="PROSITE" id="PS51257">
    <property type="entry name" value="PROKAR_LIPOPROTEIN"/>
    <property type="match status" value="1"/>
</dbReference>
<evidence type="ECO:0000259" key="6">
    <source>
        <dbReference type="Pfam" id="PF13505"/>
    </source>
</evidence>
<accession>A0A084EPP7</accession>
<comment type="similarity">
    <text evidence="4">Belongs to the Omp25/RopB family.</text>
</comment>
<dbReference type="InterPro" id="IPR027385">
    <property type="entry name" value="Beta-barrel_OMP"/>
</dbReference>
<feature type="domain" description="Outer membrane protein beta-barrel" evidence="6">
    <location>
        <begin position="10"/>
        <end position="197"/>
    </location>
</feature>
<dbReference type="EMBL" id="JGVR01000007">
    <property type="protein sequence ID" value="KEZ19939.1"/>
    <property type="molecule type" value="Genomic_DNA"/>
</dbReference>
<gene>
    <name evidence="7" type="ORF">CP98_01590</name>
</gene>
<dbReference type="AlphaFoldDB" id="A0A084EPP7"/>
<reference evidence="7 8" key="1">
    <citation type="submission" date="2014-03" db="EMBL/GenBank/DDBJ databases">
        <title>Genome sequence of Sphingobium yanoikuyae B1.</title>
        <authorList>
            <person name="Gan H.M."/>
            <person name="Gan H.Y."/>
            <person name="Savka M.A."/>
        </authorList>
    </citation>
    <scope>NUCLEOTIDE SEQUENCE [LARGE SCALE GENOMIC DNA]</scope>
    <source>
        <strain evidence="7 8">B1</strain>
    </source>
</reference>
<dbReference type="STRING" id="13690.AX777_19435"/>
<evidence type="ECO:0000256" key="5">
    <source>
        <dbReference type="SAM" id="SignalP"/>
    </source>
</evidence>
<dbReference type="PANTHER" id="PTHR34001">
    <property type="entry name" value="BLL7405 PROTEIN"/>
    <property type="match status" value="1"/>
</dbReference>
<dbReference type="SUPFAM" id="SSF56925">
    <property type="entry name" value="OMPA-like"/>
    <property type="match status" value="1"/>
</dbReference>
<evidence type="ECO:0000313" key="7">
    <source>
        <dbReference type="EMBL" id="KEZ19939.1"/>
    </source>
</evidence>
<dbReference type="Pfam" id="PF13505">
    <property type="entry name" value="OMP_b-brl"/>
    <property type="match status" value="1"/>
</dbReference>
<comment type="subcellular location">
    <subcellularLocation>
        <location evidence="1">Membrane</location>
    </subcellularLocation>
</comment>
<keyword evidence="2 5" id="KW-0732">Signal</keyword>
<name>A0A084EPP7_SPHYA</name>
<feature type="signal peptide" evidence="5">
    <location>
        <begin position="1"/>
        <end position="23"/>
    </location>
</feature>
<feature type="chain" id="PRO_5001774665" description="Outer membrane protein beta-barrel domain-containing protein" evidence="5">
    <location>
        <begin position="24"/>
        <end position="197"/>
    </location>
</feature>
<sequence length="197" mass="20796">MMRNMIGTAAAIGLALACGTAHAESFQGPYVGVQAGWNRDSIGSANSDVGRLDLHESRDAFFGGGFAGYDHQLTDKIVVGVEAGFDIAADDASRVGGALIDPNYSFDIGARAGYVVGGNTLLYVRGSYENMRARIALSDASGTLSGHDSFDGWGVGAGVERFVADKVTARIEYRYSDLGDGGKFDRHQTLVGLAYHF</sequence>
<dbReference type="InterPro" id="IPR011250">
    <property type="entry name" value="OMP/PagP_B-barrel"/>
</dbReference>
<evidence type="ECO:0000256" key="2">
    <source>
        <dbReference type="ARBA" id="ARBA00022729"/>
    </source>
</evidence>
<comment type="caution">
    <text evidence="7">The sequence shown here is derived from an EMBL/GenBank/DDBJ whole genome shotgun (WGS) entry which is preliminary data.</text>
</comment>